<evidence type="ECO:0000313" key="1">
    <source>
        <dbReference type="EMBL" id="BBX73958.1"/>
    </source>
</evidence>
<organism evidence="1 2">
    <name type="scientific">Mycobacterium shinjukuense</name>
    <dbReference type="NCBI Taxonomy" id="398694"/>
    <lineage>
        <taxon>Bacteria</taxon>
        <taxon>Bacillati</taxon>
        <taxon>Actinomycetota</taxon>
        <taxon>Actinomycetes</taxon>
        <taxon>Mycobacteriales</taxon>
        <taxon>Mycobacteriaceae</taxon>
        <taxon>Mycobacterium</taxon>
    </lineage>
</organism>
<dbReference type="Proteomes" id="UP000467236">
    <property type="component" value="Chromosome"/>
</dbReference>
<dbReference type="KEGG" id="mshj:MSHI_18640"/>
<dbReference type="AlphaFoldDB" id="A0A7I7MP01"/>
<gene>
    <name evidence="1" type="ORF">MSHI_18640</name>
</gene>
<reference evidence="1 2" key="1">
    <citation type="journal article" date="2019" name="Emerg. Microbes Infect.">
        <title>Comprehensive subspecies identification of 175 nontuberculous mycobacteria species based on 7547 genomic profiles.</title>
        <authorList>
            <person name="Matsumoto Y."/>
            <person name="Kinjo T."/>
            <person name="Motooka D."/>
            <person name="Nabeya D."/>
            <person name="Jung N."/>
            <person name="Uechi K."/>
            <person name="Horii T."/>
            <person name="Iida T."/>
            <person name="Fujita J."/>
            <person name="Nakamura S."/>
        </authorList>
    </citation>
    <scope>NUCLEOTIDE SEQUENCE [LARGE SCALE GENOMIC DNA]</scope>
    <source>
        <strain evidence="1 2">JCM 14233</strain>
    </source>
</reference>
<accession>A0A7I7MP01</accession>
<protein>
    <submittedName>
        <fullName evidence="1">Uncharacterized protein</fullName>
    </submittedName>
</protein>
<sequence>MAHEFEVRLIGSNMPAGEIALATLANLAEGLQELTLRIGRDRLPSPGSGRTAEVITSLTSMRLVGLAAGSTRLRFARGPVDELDLDLTASGEIDARFWEILDGVAANSRPPWVTDLIADSTRKFVAALLSSAREVELTGRGRQPIKIATAALRAEVWQPGAPDITASDVVVTGRLEAVDLRSGRFRVVDDVGNRFNLDHVPDPVAVAHLINHRVRAVGSGRLDPTGHLKGLDSPFIEAQELPASWLSPKAVDLGAELAKPGPKLGGGVELTDDEFDEFMATIKG</sequence>
<dbReference type="EMBL" id="AP022575">
    <property type="protein sequence ID" value="BBX73958.1"/>
    <property type="molecule type" value="Genomic_DNA"/>
</dbReference>
<keyword evidence="2" id="KW-1185">Reference proteome</keyword>
<proteinExistence type="predicted"/>
<name>A0A7I7MP01_9MYCO</name>
<evidence type="ECO:0000313" key="2">
    <source>
        <dbReference type="Proteomes" id="UP000467236"/>
    </source>
</evidence>